<evidence type="ECO:0000259" key="1">
    <source>
        <dbReference type="Pfam" id="PF07126"/>
    </source>
</evidence>
<evidence type="ECO:0000259" key="2">
    <source>
        <dbReference type="Pfam" id="PF21083"/>
    </source>
</evidence>
<dbReference type="Pfam" id="PF21083">
    <property type="entry name" value="ZapC_N"/>
    <property type="match status" value="1"/>
</dbReference>
<reference evidence="3 4" key="1">
    <citation type="submission" date="2021-06" db="EMBL/GenBank/DDBJ databases">
        <title>Rheinheimera indica sp. nov., isolated from deep-sea sediment.</title>
        <authorList>
            <person name="Wang Z."/>
            <person name="Zhang X.-Y."/>
        </authorList>
    </citation>
    <scope>NUCLEOTIDE SEQUENCE [LARGE SCALE GENOMIC DNA]</scope>
    <source>
        <strain evidence="3 4">SM2107</strain>
    </source>
</reference>
<accession>A0ABS6MLX6</accession>
<evidence type="ECO:0000313" key="3">
    <source>
        <dbReference type="EMBL" id="MBV2129817.1"/>
    </source>
</evidence>
<organism evidence="3 4">
    <name type="scientific">Arsukibacterium indicum</name>
    <dbReference type="NCBI Taxonomy" id="2848612"/>
    <lineage>
        <taxon>Bacteria</taxon>
        <taxon>Pseudomonadati</taxon>
        <taxon>Pseudomonadota</taxon>
        <taxon>Gammaproteobacteria</taxon>
        <taxon>Chromatiales</taxon>
        <taxon>Chromatiaceae</taxon>
        <taxon>Arsukibacterium</taxon>
    </lineage>
</organism>
<dbReference type="EMBL" id="JAHRID010000005">
    <property type="protein sequence ID" value="MBV2129817.1"/>
    <property type="molecule type" value="Genomic_DNA"/>
</dbReference>
<comment type="caution">
    <text evidence="3">The sequence shown here is derived from an EMBL/GenBank/DDBJ whole genome shotgun (WGS) entry which is preliminary data.</text>
</comment>
<dbReference type="Proteomes" id="UP000704611">
    <property type="component" value="Unassembled WGS sequence"/>
</dbReference>
<gene>
    <name evidence="3" type="ORF">KQY15_12040</name>
</gene>
<dbReference type="GO" id="GO:0051301">
    <property type="term" value="P:cell division"/>
    <property type="evidence" value="ECO:0007669"/>
    <property type="project" value="UniProtKB-KW"/>
</dbReference>
<sequence length="172" mass="19716">MLTPSERWSWTYCQQRDRLLLDISEHAQFCSNISARQLAVLPQQQRFAIAEAELFWQYMESLEQLPLNQEQRLEFCLHALSCQYLQLQAHKSWYFPEQVTTRVNHGELVSIVGTAGRIAALIIAEDADCVSCLLLNDVQTLAGKTIRQTSVIRLLRNRVSPLNQPTMLARSA</sequence>
<dbReference type="InterPro" id="IPR048372">
    <property type="entry name" value="ZapC_C"/>
</dbReference>
<evidence type="ECO:0000313" key="4">
    <source>
        <dbReference type="Proteomes" id="UP000704611"/>
    </source>
</evidence>
<keyword evidence="4" id="KW-1185">Reference proteome</keyword>
<name>A0ABS6MLX6_9GAMM</name>
<dbReference type="Pfam" id="PF07126">
    <property type="entry name" value="ZapC_C"/>
    <property type="match status" value="1"/>
</dbReference>
<feature type="domain" description="Cell-division protein ZapC N-terminal" evidence="2">
    <location>
        <begin position="1"/>
        <end position="82"/>
    </location>
</feature>
<proteinExistence type="predicted"/>
<feature type="domain" description="Cell-division protein ZapC C-terminal" evidence="1">
    <location>
        <begin position="91"/>
        <end position="164"/>
    </location>
</feature>
<keyword evidence="3" id="KW-0131">Cell cycle</keyword>
<dbReference type="RefSeq" id="WP_217669474.1">
    <property type="nucleotide sequence ID" value="NZ_JAHRID010000005.1"/>
</dbReference>
<dbReference type="InterPro" id="IPR048373">
    <property type="entry name" value="ZapC_N"/>
</dbReference>
<protein>
    <submittedName>
        <fullName evidence="3">Cell division protein ZapC</fullName>
    </submittedName>
</protein>
<keyword evidence="3" id="KW-0132">Cell division</keyword>